<dbReference type="AlphaFoldDB" id="A0A0B6X779"/>
<dbReference type="EMBL" id="FO818637">
    <property type="protein sequence ID" value="CDM88568.1"/>
    <property type="molecule type" value="Genomic_DNA"/>
</dbReference>
<keyword evidence="3" id="KW-0762">Sugar transport</keyword>
<dbReference type="RefSeq" id="WP_046336189.1">
    <property type="nucleotide sequence ID" value="NZ_CAWMEF010000001.1"/>
</dbReference>
<keyword evidence="1" id="KW-0472">Membrane</keyword>
<reference evidence="3 4" key="1">
    <citation type="submission" date="2014-02" db="EMBL/GenBank/DDBJ databases">
        <authorList>
            <person name="Genoscope - CEA"/>
        </authorList>
    </citation>
    <scope>NUCLEOTIDE SEQUENCE [LARGE SCALE GENOMIC DNA]</scope>
    <source>
        <strain evidence="3 4">CS03</strain>
    </source>
</reference>
<protein>
    <submittedName>
        <fullName evidence="3">Putative ABC-type sugar transport system, ATPase component</fullName>
    </submittedName>
</protein>
<name>A0A0B6X779_XENBV</name>
<sequence length="1104" mass="125987">MPLKLQQESPSDNDLFEGESHKKVAERMAGVLREVDNNIVGLEGELGSGKSTIINLLKGELGNEYRFIEFDAERYHYGNTKKALIEVIYKGLSGGAGVDQSRLDAYRNRALGNIVEYEKNVKSRLSWWTVMFILCSLLAVQMIRYLLIDINTLMMTDKTVSKLALSLEVVGFLSPGILLFLLIVVRVFSPKPRDKGDPKLEDKEPTTVGDLFKRNSTDTISEKWMVNREVGTIELHDALSGFTDKNTLPHNLRFILIIDNLDRIVPEKVKELWSDMELIVGTTHEHFRVIIPYSARQVASSLEMEGYSGREFIAKRIPVTFSVPPLITAGWQNAFKKMWSQTVSESDEASCMEVIQLIERWRPLQYPRITPRLLKKLVNDIYILNLTVPVGSSEEPSRFVLIALYILMVRYGDHDIRTLLRDPFQGELNESESSAPDDQFDKLKANYAQLKRIFNNDGNRWSEYLMSVHYQAPAALARSELIDTPLIDAVKAKDPVALERLITMWGFTHAWHRCAFRMDMSEWLETAVDLPSGMLNLVQSQIIYALQQLHTSYAIKAREVFSPSLNTTLLNLIRLGSINIEPFMERQRDFIISELNDLQSASKDSDVNVTELFREADQYSQIFGSSLFDSMDVEMHGEVYARYLLNNEDRWKGLNIPDLELDNDQTENMLLTVLEEPGEDVFNPGVLRFIGTGSLAAHNIIKNGQDTLQNISKLTSNFTGRVVIDKLIDFRKLIFTKEWNSSSQLHLFAYQTTMEQNYPVEFAAHIVAHMVATGIFTGIEDYSDYIEDDEYTELLANYFKCSKNWDDIAKSLSNDKVVPFVKGAIQRLFAEDKLERLDPIQYVKKYYPLLSAHITGVDLMAPVVIRQQYLNNNLSLKEVELIGGETLQAMLRTEALLGTSEKLYSLSESLLAVDRLSSSFKSISSNNQLILLHMKSLGRKIHLSPDVNGFAEWYRSVSGEELAQGKYIRFIWDLLGEEQQQEILAQLHDVLLEVQVSQSNRVKLIHDFGDVINFTEPEKGGSRRGIGALFSLAEKDTLLRDWLDRQNYALSNWPIPESRSVTKYIISHQKLFPGICKSSKFIEKRIKEAEVEQLPENVEQVLED</sequence>
<feature type="domain" description="KAP NTPase" evidence="2">
    <location>
        <begin position="23"/>
        <end position="385"/>
    </location>
</feature>
<keyword evidence="3" id="KW-0813">Transport</keyword>
<keyword evidence="1" id="KW-1133">Transmembrane helix</keyword>
<dbReference type="SUPFAM" id="SSF52540">
    <property type="entry name" value="P-loop containing nucleoside triphosphate hydrolases"/>
    <property type="match status" value="1"/>
</dbReference>
<feature type="transmembrane region" description="Helical" evidence="1">
    <location>
        <begin position="163"/>
        <end position="185"/>
    </location>
</feature>
<accession>A0A0B6X779</accession>
<proteinExistence type="predicted"/>
<dbReference type="InterPro" id="IPR011646">
    <property type="entry name" value="KAP_P-loop"/>
</dbReference>
<evidence type="ECO:0000313" key="3">
    <source>
        <dbReference type="EMBL" id="CDM88568.1"/>
    </source>
</evidence>
<evidence type="ECO:0000256" key="1">
    <source>
        <dbReference type="SAM" id="Phobius"/>
    </source>
</evidence>
<keyword evidence="1" id="KW-0812">Transmembrane</keyword>
<gene>
    <name evidence="3" type="ORF">XBW1_1211</name>
</gene>
<dbReference type="Proteomes" id="UP000032930">
    <property type="component" value="Chromosome"/>
</dbReference>
<dbReference type="KEGG" id="xbv:XBW1_1211"/>
<evidence type="ECO:0000313" key="4">
    <source>
        <dbReference type="Proteomes" id="UP000032930"/>
    </source>
</evidence>
<feature type="transmembrane region" description="Helical" evidence="1">
    <location>
        <begin position="125"/>
        <end position="143"/>
    </location>
</feature>
<evidence type="ECO:0000259" key="2">
    <source>
        <dbReference type="Pfam" id="PF07693"/>
    </source>
</evidence>
<dbReference type="InterPro" id="IPR027417">
    <property type="entry name" value="P-loop_NTPase"/>
</dbReference>
<organism evidence="3 4">
    <name type="scientific">Xenorhabdus bovienii</name>
    <name type="common">Xenorhabdus nematophila subsp. bovienii</name>
    <dbReference type="NCBI Taxonomy" id="40576"/>
    <lineage>
        <taxon>Bacteria</taxon>
        <taxon>Pseudomonadati</taxon>
        <taxon>Pseudomonadota</taxon>
        <taxon>Gammaproteobacteria</taxon>
        <taxon>Enterobacterales</taxon>
        <taxon>Morganellaceae</taxon>
        <taxon>Xenorhabdus</taxon>
    </lineage>
</organism>
<dbReference type="Pfam" id="PF07693">
    <property type="entry name" value="KAP_NTPase"/>
    <property type="match status" value="1"/>
</dbReference>